<dbReference type="GO" id="GO:0003723">
    <property type="term" value="F:RNA binding"/>
    <property type="evidence" value="ECO:0007669"/>
    <property type="project" value="TreeGrafter"/>
</dbReference>
<sequence length="682" mass="76198">MVAGMVMPLGELKAIYELLFRDGVMVAKKDKRPQSKHPEVQGVTNLQVMKAMGSLKSQGYVRETFAWRHFYWYLTNEGIVYLRDYLRLPPEIVPSTLQRVRRPTSTLEVIRRATNIQTVEGPTSYAPKPTARPGVEKQEFLMDRQGYRHRKKTTLEEEKQAERMPKFRGPPRNVDPYTPRTSWELRSQSLASLKSGQEYHEKDRRLEGGQLKKIPTFKVSQPFNDVKRKHATSLISEERASAGVPDVVPTNPMPLNAVATVTEFTPTEPNMLSHLTKEPAKPSSEPSEEALAEDLFLTTMENDTVQVAQEVPISATEDINNKLTAMPLEASVPTEIVEEDHHELSVSDATQEACELTNRAMEPKPMPLEVDITEVVYDNLLKVSEVMGTEGEYMQHSEPIPPTLSAIEEQTEDLVFPNLVTDVRETLEVNDTEEPPIQTIPAQGLGSTEEEAPRPSQYCITELIKPLTIEEGTANCSVNDEPDPGFEVDVTEPALTVEMVKANEQTGDDQVRLITSENINAKPLTSCGATEAEWMEEEQVQTSEETEQMTPDSTLDGEAPVQVDEEKAEAPPVKVLPLEAKAEATCDSTTPSDVPVTKEEVLVVKEVIEIQHISAKTSQNASESVDNLSNSEVNIDHQEELAIEAMKEACAQDPLIVIQDSIHQKEWPFISEGQQDEVDERI</sequence>
<dbReference type="GO" id="GO:0003735">
    <property type="term" value="F:structural constituent of ribosome"/>
    <property type="evidence" value="ECO:0007669"/>
    <property type="project" value="TreeGrafter"/>
</dbReference>
<accession>A0AAD7SFN4</accession>
<dbReference type="FunFam" id="1.10.10.10:FF:000388">
    <property type="entry name" value="plectin isoform X1"/>
    <property type="match status" value="1"/>
</dbReference>
<evidence type="ECO:0000313" key="7">
    <source>
        <dbReference type="Proteomes" id="UP001221898"/>
    </source>
</evidence>
<evidence type="ECO:0000256" key="3">
    <source>
        <dbReference type="ARBA" id="ARBA00023274"/>
    </source>
</evidence>
<dbReference type="GO" id="GO:0022627">
    <property type="term" value="C:cytosolic small ribosomal subunit"/>
    <property type="evidence" value="ECO:0007669"/>
    <property type="project" value="TreeGrafter"/>
</dbReference>
<reference evidence="6" key="1">
    <citation type="journal article" date="2023" name="Science">
        <title>Genome structures resolve the early diversification of teleost fishes.</title>
        <authorList>
            <person name="Parey E."/>
            <person name="Louis A."/>
            <person name="Montfort J."/>
            <person name="Bouchez O."/>
            <person name="Roques C."/>
            <person name="Iampietro C."/>
            <person name="Lluch J."/>
            <person name="Castinel A."/>
            <person name="Donnadieu C."/>
            <person name="Desvignes T."/>
            <person name="Floi Bucao C."/>
            <person name="Jouanno E."/>
            <person name="Wen M."/>
            <person name="Mejri S."/>
            <person name="Dirks R."/>
            <person name="Jansen H."/>
            <person name="Henkel C."/>
            <person name="Chen W.J."/>
            <person name="Zahm M."/>
            <person name="Cabau C."/>
            <person name="Klopp C."/>
            <person name="Thompson A.W."/>
            <person name="Robinson-Rechavi M."/>
            <person name="Braasch I."/>
            <person name="Lecointre G."/>
            <person name="Bobe J."/>
            <person name="Postlethwait J.H."/>
            <person name="Berthelot C."/>
            <person name="Roest Crollius H."/>
            <person name="Guiguen Y."/>
        </authorList>
    </citation>
    <scope>NUCLEOTIDE SEQUENCE</scope>
    <source>
        <strain evidence="6">NC1722</strain>
    </source>
</reference>
<gene>
    <name evidence="6" type="ORF">AAFF_G00383560</name>
</gene>
<evidence type="ECO:0000259" key="5">
    <source>
        <dbReference type="Pfam" id="PF03501"/>
    </source>
</evidence>
<dbReference type="PANTHER" id="PTHR12146">
    <property type="entry name" value="40S RIBOSOMAL PROTEIN S10"/>
    <property type="match status" value="1"/>
</dbReference>
<feature type="region of interest" description="Disordered" evidence="4">
    <location>
        <begin position="538"/>
        <end position="562"/>
    </location>
</feature>
<comment type="similarity">
    <text evidence="1">Belongs to the eukaryotic ribosomal protein eS10 family.</text>
</comment>
<keyword evidence="2" id="KW-0689">Ribosomal protein</keyword>
<dbReference type="PANTHER" id="PTHR12146:SF25">
    <property type="entry name" value="PLECTIN_ES10 N-TERMINAL DOMAIN-CONTAINING PROTEIN"/>
    <property type="match status" value="1"/>
</dbReference>
<dbReference type="EMBL" id="JAINUG010000070">
    <property type="protein sequence ID" value="KAJ8401437.1"/>
    <property type="molecule type" value="Genomic_DNA"/>
</dbReference>
<evidence type="ECO:0000256" key="1">
    <source>
        <dbReference type="ARBA" id="ARBA00007278"/>
    </source>
</evidence>
<dbReference type="InterPro" id="IPR037447">
    <property type="entry name" value="Ribosomal_eS10"/>
</dbReference>
<keyword evidence="3" id="KW-0687">Ribonucleoprotein</keyword>
<evidence type="ECO:0000256" key="2">
    <source>
        <dbReference type="ARBA" id="ARBA00022980"/>
    </source>
</evidence>
<feature type="domain" description="Plectin/eS10 N-terminal" evidence="5">
    <location>
        <begin position="8"/>
        <end position="99"/>
    </location>
</feature>
<name>A0AAD7SFN4_9TELE</name>
<evidence type="ECO:0000313" key="6">
    <source>
        <dbReference type="EMBL" id="KAJ8401437.1"/>
    </source>
</evidence>
<dbReference type="InterPro" id="IPR005326">
    <property type="entry name" value="Plectin_eS10_N"/>
</dbReference>
<dbReference type="AlphaFoldDB" id="A0AAD7SFN4"/>
<feature type="compositionally biased region" description="Basic and acidic residues" evidence="4">
    <location>
        <begin position="153"/>
        <end position="165"/>
    </location>
</feature>
<dbReference type="Pfam" id="PF03501">
    <property type="entry name" value="S10_plectin"/>
    <property type="match status" value="1"/>
</dbReference>
<organism evidence="6 7">
    <name type="scientific">Aldrovandia affinis</name>
    <dbReference type="NCBI Taxonomy" id="143900"/>
    <lineage>
        <taxon>Eukaryota</taxon>
        <taxon>Metazoa</taxon>
        <taxon>Chordata</taxon>
        <taxon>Craniata</taxon>
        <taxon>Vertebrata</taxon>
        <taxon>Euteleostomi</taxon>
        <taxon>Actinopterygii</taxon>
        <taxon>Neopterygii</taxon>
        <taxon>Teleostei</taxon>
        <taxon>Notacanthiformes</taxon>
        <taxon>Halosauridae</taxon>
        <taxon>Aldrovandia</taxon>
    </lineage>
</organism>
<proteinExistence type="inferred from homology"/>
<evidence type="ECO:0000256" key="4">
    <source>
        <dbReference type="SAM" id="MobiDB-lite"/>
    </source>
</evidence>
<feature type="region of interest" description="Disordered" evidence="4">
    <location>
        <begin position="143"/>
        <end position="183"/>
    </location>
</feature>
<dbReference type="Gene3D" id="1.10.10.10">
    <property type="entry name" value="Winged helix-like DNA-binding domain superfamily/Winged helix DNA-binding domain"/>
    <property type="match status" value="1"/>
</dbReference>
<dbReference type="InterPro" id="IPR036388">
    <property type="entry name" value="WH-like_DNA-bd_sf"/>
</dbReference>
<comment type="caution">
    <text evidence="6">The sequence shown here is derived from an EMBL/GenBank/DDBJ whole genome shotgun (WGS) entry which is preliminary data.</text>
</comment>
<feature type="compositionally biased region" description="Acidic residues" evidence="4">
    <location>
        <begin position="538"/>
        <end position="547"/>
    </location>
</feature>
<dbReference type="Proteomes" id="UP001221898">
    <property type="component" value="Unassembled WGS sequence"/>
</dbReference>
<keyword evidence="7" id="KW-1185">Reference proteome</keyword>
<protein>
    <recommendedName>
        <fullName evidence="5">Plectin/eS10 N-terminal domain-containing protein</fullName>
    </recommendedName>
</protein>